<keyword evidence="4" id="KW-0732">Signal</keyword>
<evidence type="ECO:0000256" key="3">
    <source>
        <dbReference type="ARBA" id="ARBA00023157"/>
    </source>
</evidence>
<reference evidence="6" key="1">
    <citation type="journal article" date="2021" name="Nat. Commun.">
        <title>Genomic analyses provide insights into spinach domestication and the genetic basis of agronomic traits.</title>
        <authorList>
            <person name="Cai X."/>
            <person name="Sun X."/>
            <person name="Xu C."/>
            <person name="Sun H."/>
            <person name="Wang X."/>
            <person name="Ge C."/>
            <person name="Zhang Z."/>
            <person name="Wang Q."/>
            <person name="Fei Z."/>
            <person name="Jiao C."/>
            <person name="Wang Q."/>
        </authorList>
    </citation>
    <scope>NUCLEOTIDE SEQUENCE [LARGE SCALE GENOMIC DNA]</scope>
    <source>
        <strain evidence="6">cv. Varoflay</strain>
    </source>
</reference>
<dbReference type="GO" id="GO:0016020">
    <property type="term" value="C:membrane"/>
    <property type="evidence" value="ECO:0007669"/>
    <property type="project" value="InterPro"/>
</dbReference>
<keyword evidence="6" id="KW-1185">Reference proteome</keyword>
<dbReference type="AlphaFoldDB" id="A0A9R0JR33"/>
<feature type="domain" description="Glycosyl transferase 64" evidence="5">
    <location>
        <begin position="52"/>
        <end position="322"/>
    </location>
</feature>
<gene>
    <name evidence="7" type="primary">LOC110783909</name>
</gene>
<dbReference type="Proteomes" id="UP000813463">
    <property type="component" value="Chromosome 1"/>
</dbReference>
<reference evidence="7" key="2">
    <citation type="submission" date="2025-08" db="UniProtKB">
        <authorList>
            <consortium name="RefSeq"/>
        </authorList>
    </citation>
    <scope>IDENTIFICATION</scope>
    <source>
        <tissue evidence="7">Leaf</tissue>
    </source>
</reference>
<dbReference type="InterPro" id="IPR029044">
    <property type="entry name" value="Nucleotide-diphossugar_trans"/>
</dbReference>
<keyword evidence="3" id="KW-1015">Disulfide bond</keyword>
<dbReference type="InterPro" id="IPR015338">
    <property type="entry name" value="GT64_dom"/>
</dbReference>
<evidence type="ECO:0000256" key="2">
    <source>
        <dbReference type="ARBA" id="ARBA00022679"/>
    </source>
</evidence>
<feature type="signal peptide" evidence="4">
    <location>
        <begin position="1"/>
        <end position="25"/>
    </location>
</feature>
<evidence type="ECO:0000313" key="6">
    <source>
        <dbReference type="Proteomes" id="UP000813463"/>
    </source>
</evidence>
<dbReference type="Gene3D" id="3.90.550.10">
    <property type="entry name" value="Spore Coat Polysaccharide Biosynthesis Protein SpsA, Chain A"/>
    <property type="match status" value="1"/>
</dbReference>
<organism evidence="6 7">
    <name type="scientific">Spinacia oleracea</name>
    <name type="common">Spinach</name>
    <dbReference type="NCBI Taxonomy" id="3562"/>
    <lineage>
        <taxon>Eukaryota</taxon>
        <taxon>Viridiplantae</taxon>
        <taxon>Streptophyta</taxon>
        <taxon>Embryophyta</taxon>
        <taxon>Tracheophyta</taxon>
        <taxon>Spermatophyta</taxon>
        <taxon>Magnoliopsida</taxon>
        <taxon>eudicotyledons</taxon>
        <taxon>Gunneridae</taxon>
        <taxon>Pentapetalae</taxon>
        <taxon>Caryophyllales</taxon>
        <taxon>Chenopodiaceae</taxon>
        <taxon>Chenopodioideae</taxon>
        <taxon>Anserineae</taxon>
        <taxon>Spinacia</taxon>
    </lineage>
</organism>
<keyword evidence="2" id="KW-0808">Transferase</keyword>
<dbReference type="RefSeq" id="XP_021843985.2">
    <property type="nucleotide sequence ID" value="XM_021988293.2"/>
</dbReference>
<sequence length="344" mass="38818">MEARRRHIFSLLYVIITLLPLSTLSFRSLSPNSNPCDRRTLPNPLSLRSDQLTVLINGYSELRISLLSTIAGIYASSPVVSAVVVLWGNPSTPGETLDSLSSNLSLLYSAGAPVTVLRQESNSLNSRFLPRHWIRTRGVLICDDDVEVDPKSIEFAFRIWQVNQDRLIGLFARSHGLDLRRKEWIYTVHQDRYSIVLTKFLMLKVDYLYLYSCGSEGLEGQFSELRGMVDNMRNCEDILMNVVVADATEHGPLLVGADRVRDWGDARNEVAIGKREKEVDVGLSSTKRGHGDHRKRRGECIGEFHKVLGRMPLRYSYGKVVNSVNEQGLCEKRGKLVPCDQQVL</sequence>
<dbReference type="GO" id="GO:0016757">
    <property type="term" value="F:glycosyltransferase activity"/>
    <property type="evidence" value="ECO:0007669"/>
    <property type="project" value="InterPro"/>
</dbReference>
<proteinExistence type="inferred from homology"/>
<protein>
    <submittedName>
        <fullName evidence="7">Glycosyltransferase family protein 64 C3</fullName>
    </submittedName>
</protein>
<dbReference type="InterPro" id="IPR053318">
    <property type="entry name" value="GT64"/>
</dbReference>
<dbReference type="SUPFAM" id="SSF53448">
    <property type="entry name" value="Nucleotide-diphospho-sugar transferases"/>
    <property type="match status" value="1"/>
</dbReference>
<evidence type="ECO:0000256" key="1">
    <source>
        <dbReference type="ARBA" id="ARBA00008700"/>
    </source>
</evidence>
<dbReference type="GeneID" id="110783909"/>
<dbReference type="PANTHER" id="PTHR48409">
    <property type="entry name" value="GLYCOSYLTRANSFERASE FAMILY PROTEIN 64 C3"/>
    <property type="match status" value="1"/>
</dbReference>
<evidence type="ECO:0000313" key="7">
    <source>
        <dbReference type="RefSeq" id="XP_021843985.2"/>
    </source>
</evidence>
<dbReference type="PANTHER" id="PTHR48409:SF1">
    <property type="entry name" value="GLYCOSYLTRANSFERASE FAMILY PROTEIN 64 C3"/>
    <property type="match status" value="1"/>
</dbReference>
<dbReference type="Pfam" id="PF09258">
    <property type="entry name" value="Glyco_transf_64"/>
    <property type="match status" value="1"/>
</dbReference>
<name>A0A9R0JR33_SPIOL</name>
<dbReference type="KEGG" id="soe:110783909"/>
<evidence type="ECO:0000256" key="4">
    <source>
        <dbReference type="SAM" id="SignalP"/>
    </source>
</evidence>
<comment type="similarity">
    <text evidence="1">Belongs to the glycosyltransferase 64 family.</text>
</comment>
<evidence type="ECO:0000259" key="5">
    <source>
        <dbReference type="Pfam" id="PF09258"/>
    </source>
</evidence>
<accession>A0A9R0JR33</accession>
<feature type="chain" id="PRO_5045432257" evidence="4">
    <location>
        <begin position="26"/>
        <end position="344"/>
    </location>
</feature>